<comment type="caution">
    <text evidence="1">The sequence shown here is derived from an EMBL/GenBank/DDBJ whole genome shotgun (WGS) entry which is preliminary data.</text>
</comment>
<evidence type="ECO:0000313" key="1">
    <source>
        <dbReference type="EMBL" id="KAF3047505.1"/>
    </source>
</evidence>
<dbReference type="EMBL" id="SWKV01000002">
    <property type="protein sequence ID" value="KAF3047505.1"/>
    <property type="molecule type" value="Genomic_DNA"/>
</dbReference>
<organism evidence="1 2">
    <name type="scientific">Didymella heteroderae</name>
    <dbReference type="NCBI Taxonomy" id="1769908"/>
    <lineage>
        <taxon>Eukaryota</taxon>
        <taxon>Fungi</taxon>
        <taxon>Dikarya</taxon>
        <taxon>Ascomycota</taxon>
        <taxon>Pezizomycotina</taxon>
        <taxon>Dothideomycetes</taxon>
        <taxon>Pleosporomycetidae</taxon>
        <taxon>Pleosporales</taxon>
        <taxon>Pleosporineae</taxon>
        <taxon>Didymellaceae</taxon>
        <taxon>Didymella</taxon>
    </lineage>
</organism>
<proteinExistence type="predicted"/>
<reference evidence="1" key="1">
    <citation type="submission" date="2019-04" db="EMBL/GenBank/DDBJ databases">
        <title>Sequencing of skin fungus with MAO and IRED activity.</title>
        <authorList>
            <person name="Marsaioli A.J."/>
            <person name="Bonatto J.M.C."/>
            <person name="Reis Junior O."/>
        </authorList>
    </citation>
    <scope>NUCLEOTIDE SEQUENCE</scope>
    <source>
        <strain evidence="1">28M1</strain>
    </source>
</reference>
<dbReference type="Proteomes" id="UP000758155">
    <property type="component" value="Unassembled WGS sequence"/>
</dbReference>
<accession>A0A9P5C519</accession>
<dbReference type="AlphaFoldDB" id="A0A9P5C519"/>
<evidence type="ECO:0000313" key="2">
    <source>
        <dbReference type="Proteomes" id="UP000758155"/>
    </source>
</evidence>
<keyword evidence="2" id="KW-1185">Reference proteome</keyword>
<gene>
    <name evidence="1" type="ORF">E8E12_009518</name>
</gene>
<sequence length="200" mass="23100">MAKVQDETTVPLLPLLAPRQKQLLEEEHARKLTEALGEAERKYRGALHTVKVAYEQALQELEQEQEEPLSDIKEKYKPTRENLKESGKEHEKRRIRRLLLGATSGLKLLILRYGHPETLIDDILRRLKARRLGLENENLSLRTEKRDQGVLQEARQFALHVLGLPETAESKTWTAKELAEHEDCVSREYIEGQLRVSLPS</sequence>
<protein>
    <submittedName>
        <fullName evidence="1">Uncharacterized protein</fullName>
    </submittedName>
</protein>
<name>A0A9P5C519_9PLEO</name>